<accession>A0A3B6VTQ1</accession>
<dbReference type="InterPro" id="IPR036458">
    <property type="entry name" value="Na:dicarbo_symporter_sf"/>
</dbReference>
<dbReference type="PRINTS" id="PR00173">
    <property type="entry name" value="EDTRNSPORT"/>
</dbReference>
<keyword evidence="2" id="KW-0813">Transport</keyword>
<feature type="transmembrane region" description="Helical" evidence="7">
    <location>
        <begin position="174"/>
        <end position="199"/>
    </location>
</feature>
<evidence type="ECO:0000256" key="4">
    <source>
        <dbReference type="ARBA" id="ARBA00022692"/>
    </source>
</evidence>
<keyword evidence="3" id="KW-1003">Cell membrane</keyword>
<feature type="transmembrane region" description="Helical" evidence="7">
    <location>
        <begin position="144"/>
        <end position="162"/>
    </location>
</feature>
<organism evidence="8 9">
    <name type="scientific">Brachyspira hyodysenteriae ATCC 27164</name>
    <dbReference type="NCBI Taxonomy" id="1266923"/>
    <lineage>
        <taxon>Bacteria</taxon>
        <taxon>Pseudomonadati</taxon>
        <taxon>Spirochaetota</taxon>
        <taxon>Spirochaetia</taxon>
        <taxon>Brachyspirales</taxon>
        <taxon>Brachyspiraceae</taxon>
        <taxon>Brachyspira</taxon>
    </lineage>
</organism>
<comment type="subcellular location">
    <subcellularLocation>
        <location evidence="1">Cell membrane</location>
        <topology evidence="1">Multi-pass membrane protein</topology>
    </subcellularLocation>
</comment>
<proteinExistence type="predicted"/>
<dbReference type="KEGG" id="bhd:BHYOB78_11815"/>
<feature type="transmembrane region" description="Helical" evidence="7">
    <location>
        <begin position="219"/>
        <end position="240"/>
    </location>
</feature>
<evidence type="ECO:0000256" key="2">
    <source>
        <dbReference type="ARBA" id="ARBA00022448"/>
    </source>
</evidence>
<keyword evidence="4 7" id="KW-0812">Transmembrane</keyword>
<sequence>MKSSFWKNYRFPILLVSGVIVGSILGIILKEKAAVLKPFGDIFINVLFTVVVPLIFLSITNSIIQMDNMKRLGKIVASMFIVFIITGLIAAAVMIITVRVFNPAEGFTMPVTQVEDPNPPKISEQLVKMVTVTDFKDLLSISNMLPLIVFSLFFGFSIKLVGEKAKPIIPVIEAATLALMKLVSIIMYYAPIGLGAYFANLVGKFGPELIGTYARACAVYYPAAFLYFFIFFPIYGYIAAGKYGVKSMKYLITPMITSLSTQSSIATLPINLEASEKIGVSEDVRNIVLPIGATAHMDGTCLSGILKIAFLYGVFGMNFTGIDVWIGSIIFVTLAGMANGAIPGGGLISEMLIVSIYGFPPEAFPLIATIGILVDPPATMVNSVGDNVAGMLVSRIVEGKDWFKNRIVSNN</sequence>
<dbReference type="OrthoDB" id="9768885at2"/>
<reference evidence="9" key="1">
    <citation type="journal article" date="2016" name="Genome Announc.">
        <title>Complete Genome Sequence of Brachyspira hyodysenteriae Type Strain B78 (ATCC 27164).</title>
        <authorList>
            <person name="Mirajkar N.S."/>
            <person name="Johnson T.J."/>
            <person name="Gebhart C.J."/>
        </authorList>
    </citation>
    <scope>NUCLEOTIDE SEQUENCE [LARGE SCALE GENOMIC DNA]</scope>
    <source>
        <strain evidence="9">B78</strain>
    </source>
</reference>
<feature type="transmembrane region" description="Helical" evidence="7">
    <location>
        <begin position="42"/>
        <end position="64"/>
    </location>
</feature>
<gene>
    <name evidence="8" type="ORF">BHYOB78_11815</name>
</gene>
<dbReference type="PANTHER" id="PTHR42865">
    <property type="entry name" value="PROTON/GLUTAMATE-ASPARTATE SYMPORTER"/>
    <property type="match status" value="1"/>
</dbReference>
<evidence type="ECO:0000313" key="8">
    <source>
        <dbReference type="EMBL" id="ANN64524.1"/>
    </source>
</evidence>
<keyword evidence="5 7" id="KW-1133">Transmembrane helix</keyword>
<evidence type="ECO:0000256" key="1">
    <source>
        <dbReference type="ARBA" id="ARBA00004651"/>
    </source>
</evidence>
<dbReference type="Pfam" id="PF00375">
    <property type="entry name" value="SDF"/>
    <property type="match status" value="1"/>
</dbReference>
<dbReference type="GO" id="GO:0005886">
    <property type="term" value="C:plasma membrane"/>
    <property type="evidence" value="ECO:0007669"/>
    <property type="project" value="UniProtKB-SubCell"/>
</dbReference>
<dbReference type="PANTHER" id="PTHR42865:SF7">
    <property type="entry name" value="PROTON_GLUTAMATE-ASPARTATE SYMPORTER"/>
    <property type="match status" value="1"/>
</dbReference>
<dbReference type="GO" id="GO:0006835">
    <property type="term" value="P:dicarboxylic acid transport"/>
    <property type="evidence" value="ECO:0007669"/>
    <property type="project" value="TreeGrafter"/>
</dbReference>
<dbReference type="Gene3D" id="1.10.3860.10">
    <property type="entry name" value="Sodium:dicarboxylate symporter"/>
    <property type="match status" value="1"/>
</dbReference>
<keyword evidence="6 7" id="KW-0472">Membrane</keyword>
<evidence type="ECO:0000256" key="3">
    <source>
        <dbReference type="ARBA" id="ARBA00022475"/>
    </source>
</evidence>
<evidence type="ECO:0000256" key="7">
    <source>
        <dbReference type="SAM" id="Phobius"/>
    </source>
</evidence>
<feature type="transmembrane region" description="Helical" evidence="7">
    <location>
        <begin position="12"/>
        <end position="30"/>
    </location>
</feature>
<reference evidence="9" key="2">
    <citation type="journal article" date="2017" name="Genome Announc.">
        <title>Correction for Mirajkar et al., Complete Genome Sequence of Brachyspira hyodysenteriae Type Strain B78 (ATCC 27164).</title>
        <authorList>
            <person name="Mirajkar N.S."/>
            <person name="Johnson T.J."/>
            <person name="Gebhart C.J."/>
        </authorList>
    </citation>
    <scope>NUCLEOTIDE SEQUENCE [LARGE SCALE GENOMIC DNA]</scope>
    <source>
        <strain evidence="9">B78</strain>
    </source>
</reference>
<feature type="transmembrane region" description="Helical" evidence="7">
    <location>
        <begin position="76"/>
        <end position="101"/>
    </location>
</feature>
<name>A0A3B6VTQ1_BRAHO</name>
<dbReference type="SUPFAM" id="SSF118215">
    <property type="entry name" value="Proton glutamate symport protein"/>
    <property type="match status" value="1"/>
</dbReference>
<dbReference type="InterPro" id="IPR001991">
    <property type="entry name" value="Na-dicarboxylate_symporter"/>
</dbReference>
<dbReference type="GO" id="GO:0015293">
    <property type="term" value="F:symporter activity"/>
    <property type="evidence" value="ECO:0007669"/>
    <property type="project" value="UniProtKB-KW"/>
</dbReference>
<dbReference type="Proteomes" id="UP000092328">
    <property type="component" value="Chromosome"/>
</dbReference>
<evidence type="ECO:0000313" key="9">
    <source>
        <dbReference type="Proteomes" id="UP000092328"/>
    </source>
</evidence>
<evidence type="ECO:0000256" key="5">
    <source>
        <dbReference type="ARBA" id="ARBA00022989"/>
    </source>
</evidence>
<evidence type="ECO:0000256" key="6">
    <source>
        <dbReference type="ARBA" id="ARBA00023136"/>
    </source>
</evidence>
<dbReference type="EMBL" id="CP015910">
    <property type="protein sequence ID" value="ANN64524.1"/>
    <property type="molecule type" value="Genomic_DNA"/>
</dbReference>
<dbReference type="AlphaFoldDB" id="A0A3B6VTQ1"/>
<keyword evidence="9" id="KW-1185">Reference proteome</keyword>
<dbReference type="RefSeq" id="WP_020063857.1">
    <property type="nucleotide sequence ID" value="NZ_CP015910.2"/>
</dbReference>
<protein>
    <submittedName>
        <fullName evidence="8">Sodium:proton antiporter</fullName>
    </submittedName>
</protein>